<accession>A0A1G8XDW1</accession>
<keyword evidence="2" id="KW-1185">Reference proteome</keyword>
<sequence>MNRSRLVRFIVSTIGVPAPASSPADCTLIGDSPSDIKAAHAFGARAIGYANKPGKFEKLTNAGADTVAEQLELITSEL</sequence>
<proteinExistence type="predicted"/>
<reference evidence="2" key="1">
    <citation type="submission" date="2016-10" db="EMBL/GenBank/DDBJ databases">
        <authorList>
            <person name="Varghese N."/>
            <person name="Submissions S."/>
        </authorList>
    </citation>
    <scope>NUCLEOTIDE SEQUENCE [LARGE SCALE GENOMIC DNA]</scope>
    <source>
        <strain evidence="2">DSM 45460</strain>
    </source>
</reference>
<gene>
    <name evidence="1" type="ORF">SAMN04487820_102523</name>
</gene>
<evidence type="ECO:0000313" key="2">
    <source>
        <dbReference type="Proteomes" id="UP000199213"/>
    </source>
</evidence>
<dbReference type="AlphaFoldDB" id="A0A1G8XDW1"/>
<evidence type="ECO:0000313" key="1">
    <source>
        <dbReference type="EMBL" id="SDJ88596.1"/>
    </source>
</evidence>
<dbReference type="SUPFAM" id="SSF56784">
    <property type="entry name" value="HAD-like"/>
    <property type="match status" value="1"/>
</dbReference>
<dbReference type="InterPro" id="IPR036412">
    <property type="entry name" value="HAD-like_sf"/>
</dbReference>
<protein>
    <submittedName>
        <fullName evidence="1">HAD-hyrolase-like</fullName>
    </submittedName>
</protein>
<dbReference type="Proteomes" id="UP000199213">
    <property type="component" value="Unassembled WGS sequence"/>
</dbReference>
<dbReference type="InterPro" id="IPR023214">
    <property type="entry name" value="HAD_sf"/>
</dbReference>
<dbReference type="Gene3D" id="3.40.50.1000">
    <property type="entry name" value="HAD superfamily/HAD-like"/>
    <property type="match status" value="1"/>
</dbReference>
<dbReference type="Pfam" id="PF13242">
    <property type="entry name" value="Hydrolase_like"/>
    <property type="match status" value="1"/>
</dbReference>
<name>A0A1G8XDW1_ACTMZ</name>
<organism evidence="1 2">
    <name type="scientific">Actinopolyspora mzabensis</name>
    <dbReference type="NCBI Taxonomy" id="995066"/>
    <lineage>
        <taxon>Bacteria</taxon>
        <taxon>Bacillati</taxon>
        <taxon>Actinomycetota</taxon>
        <taxon>Actinomycetes</taxon>
        <taxon>Actinopolysporales</taxon>
        <taxon>Actinopolysporaceae</taxon>
        <taxon>Actinopolyspora</taxon>
    </lineage>
</organism>
<dbReference type="EMBL" id="FNFM01000002">
    <property type="protein sequence ID" value="SDJ88596.1"/>
    <property type="molecule type" value="Genomic_DNA"/>
</dbReference>